<dbReference type="SUPFAM" id="SSF55447">
    <property type="entry name" value="CO dehydrogenase flavoprotein C-terminal domain-like"/>
    <property type="match status" value="1"/>
</dbReference>
<dbReference type="InterPro" id="IPR002346">
    <property type="entry name" value="Mopterin_DH_FAD-bd"/>
</dbReference>
<dbReference type="PANTHER" id="PTHR42659">
    <property type="entry name" value="XANTHINE DEHYDROGENASE SUBUNIT C-RELATED"/>
    <property type="match status" value="1"/>
</dbReference>
<evidence type="ECO:0000256" key="2">
    <source>
        <dbReference type="ARBA" id="ARBA00022827"/>
    </source>
</evidence>
<dbReference type="Gene3D" id="3.30.390.50">
    <property type="entry name" value="CO dehydrogenase flavoprotein, C-terminal domain"/>
    <property type="match status" value="1"/>
</dbReference>
<evidence type="ECO:0000259" key="4">
    <source>
        <dbReference type="PROSITE" id="PS51387"/>
    </source>
</evidence>
<keyword evidence="3" id="KW-0560">Oxidoreductase</keyword>
<dbReference type="Gene3D" id="3.30.43.10">
    <property type="entry name" value="Uridine Diphospho-n-acetylenolpyruvylglucosamine Reductase, domain 2"/>
    <property type="match status" value="1"/>
</dbReference>
<dbReference type="InterPro" id="IPR036318">
    <property type="entry name" value="FAD-bd_PCMH-like_sf"/>
</dbReference>
<reference evidence="6" key="1">
    <citation type="journal article" date="2019" name="Int. J. Syst. Evol. Microbiol.">
        <title>The Global Catalogue of Microorganisms (GCM) 10K type strain sequencing project: providing services to taxonomists for standard genome sequencing and annotation.</title>
        <authorList>
            <consortium name="The Broad Institute Genomics Platform"/>
            <consortium name="The Broad Institute Genome Sequencing Center for Infectious Disease"/>
            <person name="Wu L."/>
            <person name="Ma J."/>
        </authorList>
    </citation>
    <scope>NUCLEOTIDE SEQUENCE [LARGE SCALE GENOMIC DNA]</scope>
    <source>
        <strain evidence="6">JCM 3325</strain>
    </source>
</reference>
<gene>
    <name evidence="5" type="ORF">GCM10010191_70760</name>
</gene>
<dbReference type="InterPro" id="IPR005107">
    <property type="entry name" value="CO_DH_flav_C"/>
</dbReference>
<protein>
    <submittedName>
        <fullName evidence="5">Xanthine dehydrogenase family protein subunit M</fullName>
    </submittedName>
</protein>
<comment type="caution">
    <text evidence="5">The sequence shown here is derived from an EMBL/GenBank/DDBJ whole genome shotgun (WGS) entry which is preliminary data.</text>
</comment>
<keyword evidence="2" id="KW-0274">FAD</keyword>
<dbReference type="Gene3D" id="3.30.465.10">
    <property type="match status" value="1"/>
</dbReference>
<dbReference type="SUPFAM" id="SSF56176">
    <property type="entry name" value="FAD-binding/transporter-associated domain-like"/>
    <property type="match status" value="1"/>
</dbReference>
<dbReference type="InterPro" id="IPR016166">
    <property type="entry name" value="FAD-bd_PCMH"/>
</dbReference>
<keyword evidence="1" id="KW-0285">Flavoprotein</keyword>
<sequence>MKPAPFDYHAPSTIEEAVGLLAELGEDAKAIAGGQSLVPMLALRLAAFDHLVDLRRVAGLRGVERRDGSLWIGAGTTQAAIQRSAEVAEAVPLLARATPLIGHFQIRNRGTVGGSIAHADAAAEYPAVALALDARLEAFSPRGHRTIPAARFFTGLWSTDLADDELLTGITFPARGPRSGFAVEEYARRHGDFAIAGAAVAIGLDAGARIRHCGIGLFGLGPTALRASAAESAVTGSAAAEVPPDDVGRTAMAELRSVPSDLHGSADYRRRVGAAMVARAWQKALREASDG</sequence>
<evidence type="ECO:0000313" key="6">
    <source>
        <dbReference type="Proteomes" id="UP001501231"/>
    </source>
</evidence>
<dbReference type="InterPro" id="IPR051312">
    <property type="entry name" value="Diverse_Substr_Oxidored"/>
</dbReference>
<dbReference type="PANTHER" id="PTHR42659:SF2">
    <property type="entry name" value="XANTHINE DEHYDROGENASE SUBUNIT C-RELATED"/>
    <property type="match status" value="1"/>
</dbReference>
<dbReference type="EMBL" id="BAAARW010000027">
    <property type="protein sequence ID" value="GAA2443953.1"/>
    <property type="molecule type" value="Genomic_DNA"/>
</dbReference>
<dbReference type="PROSITE" id="PS51387">
    <property type="entry name" value="FAD_PCMH"/>
    <property type="match status" value="1"/>
</dbReference>
<dbReference type="Proteomes" id="UP001501231">
    <property type="component" value="Unassembled WGS sequence"/>
</dbReference>
<evidence type="ECO:0000256" key="1">
    <source>
        <dbReference type="ARBA" id="ARBA00022630"/>
    </source>
</evidence>
<accession>A0ABP5X3D3</accession>
<keyword evidence="6" id="KW-1185">Reference proteome</keyword>
<dbReference type="InterPro" id="IPR016169">
    <property type="entry name" value="FAD-bd_PCMH_sub2"/>
</dbReference>
<evidence type="ECO:0000313" key="5">
    <source>
        <dbReference type="EMBL" id="GAA2443953.1"/>
    </source>
</evidence>
<dbReference type="RefSeq" id="WP_344594970.1">
    <property type="nucleotide sequence ID" value="NZ_BAAARW010000027.1"/>
</dbReference>
<dbReference type="InterPro" id="IPR016167">
    <property type="entry name" value="FAD-bd_PCMH_sub1"/>
</dbReference>
<dbReference type="Pfam" id="PF03450">
    <property type="entry name" value="CO_deh_flav_C"/>
    <property type="match status" value="1"/>
</dbReference>
<dbReference type="SMART" id="SM01092">
    <property type="entry name" value="CO_deh_flav_C"/>
    <property type="match status" value="1"/>
</dbReference>
<organism evidence="5 6">
    <name type="scientific">Actinomadura vinacea</name>
    <dbReference type="NCBI Taxonomy" id="115336"/>
    <lineage>
        <taxon>Bacteria</taxon>
        <taxon>Bacillati</taxon>
        <taxon>Actinomycetota</taxon>
        <taxon>Actinomycetes</taxon>
        <taxon>Streptosporangiales</taxon>
        <taxon>Thermomonosporaceae</taxon>
        <taxon>Actinomadura</taxon>
    </lineage>
</organism>
<evidence type="ECO:0000256" key="3">
    <source>
        <dbReference type="ARBA" id="ARBA00023002"/>
    </source>
</evidence>
<name>A0ABP5X3D3_9ACTN</name>
<dbReference type="Pfam" id="PF00941">
    <property type="entry name" value="FAD_binding_5"/>
    <property type="match status" value="1"/>
</dbReference>
<feature type="domain" description="FAD-binding PCMH-type" evidence="4">
    <location>
        <begin position="1"/>
        <end position="177"/>
    </location>
</feature>
<proteinExistence type="predicted"/>
<dbReference type="InterPro" id="IPR036683">
    <property type="entry name" value="CO_DH_flav_C_dom_sf"/>
</dbReference>